<proteinExistence type="predicted"/>
<feature type="transmembrane region" description="Helical" evidence="1">
    <location>
        <begin position="307"/>
        <end position="331"/>
    </location>
</feature>
<protein>
    <recommendedName>
        <fullName evidence="2">Photolyase/cryptochrome alpha/beta domain-containing protein</fullName>
    </recommendedName>
</protein>
<evidence type="ECO:0000256" key="1">
    <source>
        <dbReference type="SAM" id="Phobius"/>
    </source>
</evidence>
<dbReference type="InterPro" id="IPR014729">
    <property type="entry name" value="Rossmann-like_a/b/a_fold"/>
</dbReference>
<name>A9BLA5_HEMAN</name>
<geneLocation type="nucleomorph" evidence="3"/>
<evidence type="ECO:0000259" key="2">
    <source>
        <dbReference type="PROSITE" id="PS51645"/>
    </source>
</evidence>
<dbReference type="Gene3D" id="3.40.50.620">
    <property type="entry name" value="HUPs"/>
    <property type="match status" value="1"/>
</dbReference>
<organism evidence="3 4">
    <name type="scientific">Hemiselmis andersenii</name>
    <name type="common">Cryptophyte alga</name>
    <dbReference type="NCBI Taxonomy" id="464988"/>
    <lineage>
        <taxon>Eukaryota</taxon>
        <taxon>Cryptophyceae</taxon>
        <taxon>Cryptomonadales</taxon>
        <taxon>Hemiselmidaceae</taxon>
        <taxon>Hemiselmis</taxon>
    </lineage>
</organism>
<dbReference type="Pfam" id="PF00875">
    <property type="entry name" value="DNA_photolyase"/>
    <property type="match status" value="1"/>
</dbReference>
<dbReference type="AlphaFoldDB" id="A9BLA5"/>
<evidence type="ECO:0000313" key="4">
    <source>
        <dbReference type="Proteomes" id="UP000243127"/>
    </source>
</evidence>
<keyword evidence="1" id="KW-1133">Transmembrane helix</keyword>
<dbReference type="InterPro" id="IPR006050">
    <property type="entry name" value="DNA_photolyase_N"/>
</dbReference>
<dbReference type="InterPro" id="IPR036155">
    <property type="entry name" value="Crypto/Photolyase_N_sf"/>
</dbReference>
<keyword evidence="3" id="KW-0542">Nucleomorph</keyword>
<dbReference type="SUPFAM" id="SSF52425">
    <property type="entry name" value="Cryptochrome/photolyase, N-terminal domain"/>
    <property type="match status" value="1"/>
</dbReference>
<keyword evidence="1" id="KW-0472">Membrane</keyword>
<evidence type="ECO:0000313" key="3">
    <source>
        <dbReference type="EMBL" id="ABW98288.1"/>
    </source>
</evidence>
<feature type="domain" description="Photolyase/cryptochrome alpha/beta" evidence="2">
    <location>
        <begin position="67"/>
        <end position="197"/>
    </location>
</feature>
<reference evidence="3 4" key="1">
    <citation type="journal article" date="2007" name="Proc. Natl. Acad. Sci. U.S.A.">
        <title>Nucleomorph genome of Hemiselmis andersenii reveals complete intron loss and compaction as a driver of protein structure and function.</title>
        <authorList>
            <person name="Lane C.E."/>
            <person name="van den Heuvel K."/>
            <person name="Kozera C."/>
            <person name="Curtis B.A."/>
            <person name="Parsons B.J."/>
            <person name="Bowman S."/>
            <person name="Archibald J.M."/>
        </authorList>
    </citation>
    <scope>NUCLEOTIDE SEQUENCE [LARGE SCALE GENOMIC DNA]</scope>
    <source>
        <strain evidence="3 4">CCMP644</strain>
    </source>
</reference>
<dbReference type="EMBL" id="CP000883">
    <property type="protein sequence ID" value="ABW98288.1"/>
    <property type="molecule type" value="Genomic_DNA"/>
</dbReference>
<dbReference type="RefSeq" id="XP_001712613.1">
    <property type="nucleotide sequence ID" value="XM_001712561.1"/>
</dbReference>
<gene>
    <name evidence="3" type="ORF">HAN_3g486</name>
</gene>
<dbReference type="Proteomes" id="UP000243127">
    <property type="component" value="Nucleomorph 3"/>
</dbReference>
<sequence>MVFDKKRFSIFFKASSEAPFFKNIFSLKKRERNKTYSKRLNVKKNSFFNNFKNKAMDKKNFFIYFKKKKIFWFRFNFDFFNNSFLKDLIAKEIDPILLLCFDSRVTFFFSEKRKKFLLLWVKNLKIFLEKKKLSLLYLHGHPEKVIPELTLNFFCNEIYFPTESNFHWKKTKKKEKKLIISLKNSGLFVKKYEIFHTFNPKNLKKKSYKGKTNFFSFSKYFRKEKNLKLFFCDQDLKKVFFNFFSEEKFLENWHLEKDLDRNLVWFFNKFNFKPKNLGNKIFLDNLFFLSFQKFLKNFKPLLDFGFFFNFYEIFSFKIAFFFPTIFFNSLFKDFLLFRRNFRN</sequence>
<dbReference type="PROSITE" id="PS51645">
    <property type="entry name" value="PHR_CRY_ALPHA_BETA"/>
    <property type="match status" value="1"/>
</dbReference>
<keyword evidence="1" id="KW-0812">Transmembrane</keyword>
<dbReference type="GeneID" id="5739519"/>
<dbReference type="Gene3D" id="1.25.40.80">
    <property type="match status" value="1"/>
</dbReference>
<accession>A9BLA5</accession>